<sequence length="437" mass="48367">ATKFVMEGCPLVGTSDLPKPFDAKIVPATLTEQELRASAKARRQTLVQTGRPGDAEHVEHLVRSTLDEVDRGFLDGPFTESEVSERLGHADWTAVRRFVLVQGAEMKLRPIDDCAEAQLNDAYASMIKLRMMDSDYISSLALKIARLDAERAARLGVEEGELVDQCVSEFLSLLGWGHATSGSKGLAFDKVFTVLGMSLDLSQIQSQVVVLANKPGRAERISQKLGEIATAGRINRHEAQVLRGLLQFASGFYAGRGLKQTCCWLGEVVKGVPFSPEQVRERCEQARCKIARGRVFQGFVDPWLVKTWLSSVGEQLICEIELYALVAIRHVLGSTFEGRKCIYWIDNNAARSVVIKGHSSSKAMSELAFRLSEVEMLSPCSCWIERVPSFSNIAGYPSRQAGNEILRLAQARCVEPFPQDKEFIRFTRGKALVKSGE</sequence>
<name>A0A812XLK2_9DINO</name>
<gene>
    <name evidence="1" type="ORF">SNEC2469_LOCUS21084</name>
</gene>
<reference evidence="1" key="1">
    <citation type="submission" date="2021-02" db="EMBL/GenBank/DDBJ databases">
        <authorList>
            <person name="Dougan E. K."/>
            <person name="Rhodes N."/>
            <person name="Thang M."/>
            <person name="Chan C."/>
        </authorList>
    </citation>
    <scope>NUCLEOTIDE SEQUENCE</scope>
</reference>
<dbReference type="AlphaFoldDB" id="A0A812XLK2"/>
<evidence type="ECO:0000313" key="1">
    <source>
        <dbReference type="EMBL" id="CAE7729758.1"/>
    </source>
</evidence>
<dbReference type="Proteomes" id="UP000601435">
    <property type="component" value="Unassembled WGS sequence"/>
</dbReference>
<feature type="non-terminal residue" evidence="1">
    <location>
        <position position="437"/>
    </location>
</feature>
<dbReference type="OrthoDB" id="448744at2759"/>
<comment type="caution">
    <text evidence="1">The sequence shown here is derived from an EMBL/GenBank/DDBJ whole genome shotgun (WGS) entry which is preliminary data.</text>
</comment>
<keyword evidence="2" id="KW-1185">Reference proteome</keyword>
<evidence type="ECO:0000313" key="2">
    <source>
        <dbReference type="Proteomes" id="UP000601435"/>
    </source>
</evidence>
<protein>
    <submittedName>
        <fullName evidence="1">Uncharacterized protein</fullName>
    </submittedName>
</protein>
<proteinExistence type="predicted"/>
<organism evidence="1 2">
    <name type="scientific">Symbiodinium necroappetens</name>
    <dbReference type="NCBI Taxonomy" id="1628268"/>
    <lineage>
        <taxon>Eukaryota</taxon>
        <taxon>Sar</taxon>
        <taxon>Alveolata</taxon>
        <taxon>Dinophyceae</taxon>
        <taxon>Suessiales</taxon>
        <taxon>Symbiodiniaceae</taxon>
        <taxon>Symbiodinium</taxon>
    </lineage>
</organism>
<dbReference type="EMBL" id="CAJNJA010037172">
    <property type="protein sequence ID" value="CAE7729758.1"/>
    <property type="molecule type" value="Genomic_DNA"/>
</dbReference>
<accession>A0A812XLK2</accession>